<dbReference type="AlphaFoldDB" id="A0A9P4R8F3"/>
<name>A0A9P4R8F3_9PLEO</name>
<evidence type="ECO:0000256" key="2">
    <source>
        <dbReference type="SAM" id="Phobius"/>
    </source>
</evidence>
<proteinExistence type="predicted"/>
<sequence length="172" mass="17954">MTVELTFSAVAGALGASAVGASAALGSAARHVEVVEFGVWIWIGCVCVDFVSRCLLLVALSEWRGSERGLYPVFATNCLRPADAANVTKGTTISGPANRTKPARQTGGDDPVFGIHSADSRRLEPIYARMLRRVAGACPTELAQTRIKASRLASRLTGSSLGGMERCASGDG</sequence>
<keyword evidence="4" id="KW-1185">Reference proteome</keyword>
<evidence type="ECO:0000313" key="4">
    <source>
        <dbReference type="Proteomes" id="UP000799444"/>
    </source>
</evidence>
<keyword evidence="2" id="KW-1133">Transmembrane helix</keyword>
<dbReference type="EMBL" id="ML996107">
    <property type="protein sequence ID" value="KAF2738821.1"/>
    <property type="molecule type" value="Genomic_DNA"/>
</dbReference>
<dbReference type="Proteomes" id="UP000799444">
    <property type="component" value="Unassembled WGS sequence"/>
</dbReference>
<protein>
    <submittedName>
        <fullName evidence="3">Uncharacterized protein</fullName>
    </submittedName>
</protein>
<reference evidence="3" key="1">
    <citation type="journal article" date="2020" name="Stud. Mycol.">
        <title>101 Dothideomycetes genomes: a test case for predicting lifestyles and emergence of pathogens.</title>
        <authorList>
            <person name="Haridas S."/>
            <person name="Albert R."/>
            <person name="Binder M."/>
            <person name="Bloem J."/>
            <person name="Labutti K."/>
            <person name="Salamov A."/>
            <person name="Andreopoulos B."/>
            <person name="Baker S."/>
            <person name="Barry K."/>
            <person name="Bills G."/>
            <person name="Bluhm B."/>
            <person name="Cannon C."/>
            <person name="Castanera R."/>
            <person name="Culley D."/>
            <person name="Daum C."/>
            <person name="Ezra D."/>
            <person name="Gonzalez J."/>
            <person name="Henrissat B."/>
            <person name="Kuo A."/>
            <person name="Liang C."/>
            <person name="Lipzen A."/>
            <person name="Lutzoni F."/>
            <person name="Magnuson J."/>
            <person name="Mondo S."/>
            <person name="Nolan M."/>
            <person name="Ohm R."/>
            <person name="Pangilinan J."/>
            <person name="Park H.-J."/>
            <person name="Ramirez L."/>
            <person name="Alfaro M."/>
            <person name="Sun H."/>
            <person name="Tritt A."/>
            <person name="Yoshinaga Y."/>
            <person name="Zwiers L.-H."/>
            <person name="Turgeon B."/>
            <person name="Goodwin S."/>
            <person name="Spatafora J."/>
            <person name="Crous P."/>
            <person name="Grigoriev I."/>
        </authorList>
    </citation>
    <scope>NUCLEOTIDE SEQUENCE</scope>
    <source>
        <strain evidence="3">CBS 125425</strain>
    </source>
</reference>
<keyword evidence="2" id="KW-0472">Membrane</keyword>
<accession>A0A9P4R8F3</accession>
<organism evidence="3 4">
    <name type="scientific">Polyplosphaeria fusca</name>
    <dbReference type="NCBI Taxonomy" id="682080"/>
    <lineage>
        <taxon>Eukaryota</taxon>
        <taxon>Fungi</taxon>
        <taxon>Dikarya</taxon>
        <taxon>Ascomycota</taxon>
        <taxon>Pezizomycotina</taxon>
        <taxon>Dothideomycetes</taxon>
        <taxon>Pleosporomycetidae</taxon>
        <taxon>Pleosporales</taxon>
        <taxon>Tetraplosphaeriaceae</taxon>
        <taxon>Polyplosphaeria</taxon>
    </lineage>
</organism>
<feature type="transmembrane region" description="Helical" evidence="2">
    <location>
        <begin position="39"/>
        <end position="60"/>
    </location>
</feature>
<evidence type="ECO:0000256" key="1">
    <source>
        <dbReference type="SAM" id="MobiDB-lite"/>
    </source>
</evidence>
<gene>
    <name evidence="3" type="ORF">EJ04DRAFT_27313</name>
</gene>
<keyword evidence="2" id="KW-0812">Transmembrane</keyword>
<feature type="region of interest" description="Disordered" evidence="1">
    <location>
        <begin position="90"/>
        <end position="111"/>
    </location>
</feature>
<comment type="caution">
    <text evidence="3">The sequence shown here is derived from an EMBL/GenBank/DDBJ whole genome shotgun (WGS) entry which is preliminary data.</text>
</comment>
<evidence type="ECO:0000313" key="3">
    <source>
        <dbReference type="EMBL" id="KAF2738821.1"/>
    </source>
</evidence>